<dbReference type="InterPro" id="IPR011042">
    <property type="entry name" value="6-blade_b-propeller_TolB-like"/>
</dbReference>
<proteinExistence type="predicted"/>
<gene>
    <name evidence="1" type="ORF">NCTC13038_05750</name>
</gene>
<reference evidence="1 2" key="1">
    <citation type="submission" date="2019-03" db="EMBL/GenBank/DDBJ databases">
        <authorList>
            <consortium name="Pathogen Informatics"/>
        </authorList>
    </citation>
    <scope>NUCLEOTIDE SEQUENCE [LARGE SCALE GENOMIC DNA]</scope>
    <source>
        <strain evidence="1 2">NCTC13038</strain>
    </source>
</reference>
<dbReference type="AlphaFoldDB" id="A0A485CUY3"/>
<protein>
    <submittedName>
        <fullName evidence="1">Protein of uncharacterized function (DUF3748)</fullName>
    </submittedName>
</protein>
<accession>A0A485CUY3</accession>
<dbReference type="InterPro" id="IPR022223">
    <property type="entry name" value="DUF3748"/>
</dbReference>
<organism evidence="1 2">
    <name type="scientific">Raoultella terrigena</name>
    <name type="common">Klebsiella terrigena</name>
    <dbReference type="NCBI Taxonomy" id="577"/>
    <lineage>
        <taxon>Bacteria</taxon>
        <taxon>Pseudomonadati</taxon>
        <taxon>Pseudomonadota</taxon>
        <taxon>Gammaproteobacteria</taxon>
        <taxon>Enterobacterales</taxon>
        <taxon>Enterobacteriaceae</taxon>
        <taxon>Klebsiella/Raoultella group</taxon>
        <taxon>Raoultella</taxon>
    </lineage>
</organism>
<evidence type="ECO:0000313" key="2">
    <source>
        <dbReference type="Proteomes" id="UP000332594"/>
    </source>
</evidence>
<dbReference type="SUPFAM" id="SSF82171">
    <property type="entry name" value="DPP6 N-terminal domain-like"/>
    <property type="match status" value="1"/>
</dbReference>
<dbReference type="Gene3D" id="2.120.10.30">
    <property type="entry name" value="TolB, C-terminal domain"/>
    <property type="match status" value="1"/>
</dbReference>
<dbReference type="Pfam" id="PF12566">
    <property type="entry name" value="DUF3748"/>
    <property type="match status" value="1"/>
</dbReference>
<evidence type="ECO:0000313" key="1">
    <source>
        <dbReference type="EMBL" id="VFS88155.1"/>
    </source>
</evidence>
<sequence>MKQITFASRHHQLTNTRVWTADSQWLVFDVRPSGASFTGETIERVNVHTGAVETIYRAQQGAHVGVVTVHPTKDAYVFIHGPEHPDESWRYDFHHRRGVVSFQGECRNLDAMDITAPYTAGALRGGSHVHVYSPDGQLVSFTYNDHVMHERSPALDLRNVGVAAPYGPVVPRGQHPREYGGSHWCVLVSRTTPEPTPGSDEINRAYEEGWVGNHALAFIGDTRSAEGEKVPELFIVTLPDSEQGWKQQGDAPLAGTETTLPAPPAGVMQRRLTFTHQRRYPGLATAPRHWVRANPQATEIAFLMRDDAGVVQLWLISPQGSGLRQLTANRSDIQSAFNWHPSGEWLGCVLENRIALCHARSGALTFLTAEGESAPSADAIVFFAGWQISGMDGGGGRLSSAVDHRSYALDQGVVIDAGGITELVASVSFSLFSTRDFIELSVRNISHGSSSVSITAVRGISSATRDFVPQLASLLPSICALARVPG</sequence>
<name>A0A485CUY3_RAOTE</name>
<dbReference type="Proteomes" id="UP000332594">
    <property type="component" value="Unassembled WGS sequence"/>
</dbReference>
<dbReference type="EMBL" id="CAADJG010000002">
    <property type="protein sequence ID" value="VFS88155.1"/>
    <property type="molecule type" value="Genomic_DNA"/>
</dbReference>